<reference evidence="13 14" key="1">
    <citation type="submission" date="2015-10" db="EMBL/GenBank/DDBJ databases">
        <title>Draft genomes sequences of Candida glabrata isolates 1A, 1B, 2A, 2B, 3A and 3B.</title>
        <authorList>
            <person name="Haavelsrud O.E."/>
            <person name="Gaustad P."/>
        </authorList>
    </citation>
    <scope>NUCLEOTIDE SEQUENCE [LARGE SCALE GENOMIC DNA]</scope>
    <source>
        <strain evidence="13">910700640</strain>
    </source>
</reference>
<dbReference type="InterPro" id="IPR008927">
    <property type="entry name" value="6-PGluconate_DH-like_C_sf"/>
</dbReference>
<feature type="domain" description="Ketopantoate reductase N-terminal" evidence="10">
    <location>
        <begin position="9"/>
        <end position="171"/>
    </location>
</feature>
<dbReference type="GO" id="GO:0005739">
    <property type="term" value="C:mitochondrion"/>
    <property type="evidence" value="ECO:0007669"/>
    <property type="project" value="TreeGrafter"/>
</dbReference>
<evidence type="ECO:0000259" key="11">
    <source>
        <dbReference type="Pfam" id="PF08546"/>
    </source>
</evidence>
<evidence type="ECO:0000313" key="14">
    <source>
        <dbReference type="Proteomes" id="UP000054886"/>
    </source>
</evidence>
<evidence type="ECO:0000256" key="3">
    <source>
        <dbReference type="ARBA" id="ARBA00007870"/>
    </source>
</evidence>
<dbReference type="EMBL" id="LLZZ01000122">
    <property type="protein sequence ID" value="KTB02934.1"/>
    <property type="molecule type" value="Genomic_DNA"/>
</dbReference>
<dbReference type="FunFam" id="1.10.1040.10:FF:000047">
    <property type="entry name" value="2-dehydropantoate 2-reductase"/>
    <property type="match status" value="1"/>
</dbReference>
<dbReference type="VEuPathDB" id="FungiDB:GVI51_L10483"/>
<evidence type="ECO:0000313" key="12">
    <source>
        <dbReference type="EMBL" id="KTB02934.1"/>
    </source>
</evidence>
<dbReference type="EC" id="1.1.1.169" evidence="4"/>
<dbReference type="InterPro" id="IPR050838">
    <property type="entry name" value="Ketopantoate_reductase"/>
</dbReference>
<dbReference type="EMBL" id="LLZZ01000017">
    <property type="protein sequence ID" value="KTB12721.1"/>
    <property type="molecule type" value="Genomic_DNA"/>
</dbReference>
<feature type="domain" description="Ketopantoate reductase C-terminal" evidence="11">
    <location>
        <begin position="218"/>
        <end position="361"/>
    </location>
</feature>
<dbReference type="NCBIfam" id="TIGR00745">
    <property type="entry name" value="apbA_panE"/>
    <property type="match status" value="1"/>
</dbReference>
<organism evidence="13 14">
    <name type="scientific">Candida glabrata</name>
    <name type="common">Yeast</name>
    <name type="synonym">Torulopsis glabrata</name>
    <dbReference type="NCBI Taxonomy" id="5478"/>
    <lineage>
        <taxon>Eukaryota</taxon>
        <taxon>Fungi</taxon>
        <taxon>Dikarya</taxon>
        <taxon>Ascomycota</taxon>
        <taxon>Saccharomycotina</taxon>
        <taxon>Saccharomycetes</taxon>
        <taxon>Saccharomycetales</taxon>
        <taxon>Saccharomycetaceae</taxon>
        <taxon>Nakaseomyces</taxon>
    </lineage>
</organism>
<sequence>MTAAVRPVVHIVGLGAVGTVLAVDLLRFTNVSLVPLFRSQAKLDYFRNDCKSTIGIRKLYEENTPVYKYKIENSECPTTFPGGKISNLIVTTKTYQTKEAISPYLPYIDSNTNIILIQNGLGVLEVLRDDIFKNSSQRPHLFQGVISHGIFQDEGFIYNHAGWVGMKIARLPWTDDEMIQTSQSVQNDEQNELIGLLTQKILAKEFGIEHMSYQELLLGQLHKFLVNACMNPVTAIVDCVNGEMIDDCPPVFKSIVDECLDVLRVAYKPLFDYEETYKGKTEYPSLSVNDTLEPKQLVKDIIRVGCDLNAKNSTSMRQDTLYLRETEINYINGYIVQLAQTHNLGPNACKVNKTITELVNLRSGLNKTRAEKGDWRK</sequence>
<dbReference type="InterPro" id="IPR013328">
    <property type="entry name" value="6PGD_dom2"/>
</dbReference>
<dbReference type="PANTHER" id="PTHR43765:SF2">
    <property type="entry name" value="2-DEHYDROPANTOATE 2-REDUCTASE"/>
    <property type="match status" value="1"/>
</dbReference>
<protein>
    <recommendedName>
        <fullName evidence="4">2-dehydropantoate 2-reductase</fullName>
        <ecNumber evidence="4">1.1.1.169</ecNumber>
    </recommendedName>
    <alternativeName>
        <fullName evidence="8">Ketopantoate reductase</fullName>
    </alternativeName>
</protein>
<evidence type="ECO:0000256" key="8">
    <source>
        <dbReference type="ARBA" id="ARBA00032024"/>
    </source>
</evidence>
<dbReference type="GO" id="GO:0008677">
    <property type="term" value="F:2-dehydropantoate 2-reductase activity"/>
    <property type="evidence" value="ECO:0007669"/>
    <property type="project" value="UniProtKB-EC"/>
</dbReference>
<keyword evidence="6" id="KW-0521">NADP</keyword>
<name>A0A0W0EG74_CANGB</name>
<dbReference type="Gene3D" id="1.10.1040.10">
    <property type="entry name" value="N-(1-d-carboxylethyl)-l-norvaline Dehydrogenase, domain 2"/>
    <property type="match status" value="1"/>
</dbReference>
<dbReference type="InterPro" id="IPR013752">
    <property type="entry name" value="KPA_reductase"/>
</dbReference>
<proteinExistence type="inferred from homology"/>
<dbReference type="GO" id="GO:0015940">
    <property type="term" value="P:pantothenate biosynthetic process"/>
    <property type="evidence" value="ECO:0007669"/>
    <property type="project" value="UniProtKB-KW"/>
</dbReference>
<dbReference type="InterPro" id="IPR003710">
    <property type="entry name" value="ApbA"/>
</dbReference>
<dbReference type="OrthoDB" id="73846at2759"/>
<evidence type="ECO:0000256" key="2">
    <source>
        <dbReference type="ARBA" id="ARBA00004994"/>
    </source>
</evidence>
<keyword evidence="7" id="KW-0560">Oxidoreductase</keyword>
<evidence type="ECO:0000256" key="5">
    <source>
        <dbReference type="ARBA" id="ARBA00022655"/>
    </source>
</evidence>
<dbReference type="SUPFAM" id="SSF48179">
    <property type="entry name" value="6-phosphogluconate dehydrogenase C-terminal domain-like"/>
    <property type="match status" value="1"/>
</dbReference>
<dbReference type="SUPFAM" id="SSF51735">
    <property type="entry name" value="NAD(P)-binding Rossmann-fold domains"/>
    <property type="match status" value="1"/>
</dbReference>
<accession>A0A0W0EG74</accession>
<comment type="catalytic activity">
    <reaction evidence="9">
        <text>(R)-pantoate + NADP(+) = 2-dehydropantoate + NADPH + H(+)</text>
        <dbReference type="Rhea" id="RHEA:16233"/>
        <dbReference type="ChEBI" id="CHEBI:11561"/>
        <dbReference type="ChEBI" id="CHEBI:15378"/>
        <dbReference type="ChEBI" id="CHEBI:15980"/>
        <dbReference type="ChEBI" id="CHEBI:57783"/>
        <dbReference type="ChEBI" id="CHEBI:58349"/>
        <dbReference type="EC" id="1.1.1.169"/>
    </reaction>
</comment>
<evidence type="ECO:0000256" key="4">
    <source>
        <dbReference type="ARBA" id="ARBA00013014"/>
    </source>
</evidence>
<dbReference type="Gene3D" id="3.40.50.720">
    <property type="entry name" value="NAD(P)-binding Rossmann-like Domain"/>
    <property type="match status" value="1"/>
</dbReference>
<dbReference type="Pfam" id="PF02558">
    <property type="entry name" value="ApbA"/>
    <property type="match status" value="1"/>
</dbReference>
<evidence type="ECO:0000256" key="6">
    <source>
        <dbReference type="ARBA" id="ARBA00022857"/>
    </source>
</evidence>
<evidence type="ECO:0000256" key="1">
    <source>
        <dbReference type="ARBA" id="ARBA00002919"/>
    </source>
</evidence>
<comment type="similarity">
    <text evidence="3">Belongs to the ketopantoate reductase family.</text>
</comment>
<dbReference type="PANTHER" id="PTHR43765">
    <property type="entry name" value="2-DEHYDROPANTOATE 2-REDUCTASE-RELATED"/>
    <property type="match status" value="1"/>
</dbReference>
<dbReference type="VEuPathDB" id="FungiDB:CAGL0L10538g"/>
<evidence type="ECO:0000313" key="13">
    <source>
        <dbReference type="EMBL" id="KTB12721.1"/>
    </source>
</evidence>
<dbReference type="AlphaFoldDB" id="A0A0W0EG74"/>
<evidence type="ECO:0000256" key="9">
    <source>
        <dbReference type="ARBA" id="ARBA00048793"/>
    </source>
</evidence>
<keyword evidence="5" id="KW-0566">Pantothenate biosynthesis</keyword>
<comment type="function">
    <text evidence="1">Catalyzes the NADPH-dependent reduction of ketopantoate into pantoic acid.</text>
</comment>
<dbReference type="Proteomes" id="UP000054886">
    <property type="component" value="Unassembled WGS sequence"/>
</dbReference>
<gene>
    <name evidence="12" type="ORF">AO440_004747</name>
    <name evidence="13" type="ORF">AO440_005825</name>
</gene>
<dbReference type="VEuPathDB" id="FungiDB:GWK60_L14509"/>
<comment type="caution">
    <text evidence="13">The sequence shown here is derived from an EMBL/GenBank/DDBJ whole genome shotgun (WGS) entry which is preliminary data.</text>
</comment>
<dbReference type="Pfam" id="PF08546">
    <property type="entry name" value="ApbA_C"/>
    <property type="match status" value="1"/>
</dbReference>
<dbReference type="VEuPathDB" id="FungiDB:B1J91_L10538g"/>
<evidence type="ECO:0000259" key="10">
    <source>
        <dbReference type="Pfam" id="PF02558"/>
    </source>
</evidence>
<comment type="pathway">
    <text evidence="2">Cofactor biosynthesis; (R)-pantothenate biosynthesis; (R)-pantoate from 3-methyl-2-oxobutanoate: step 2/2.</text>
</comment>
<dbReference type="InterPro" id="IPR013332">
    <property type="entry name" value="KPR_N"/>
</dbReference>
<evidence type="ECO:0000256" key="7">
    <source>
        <dbReference type="ARBA" id="ARBA00023002"/>
    </source>
</evidence>
<dbReference type="InterPro" id="IPR036291">
    <property type="entry name" value="NAD(P)-bd_dom_sf"/>
</dbReference>
<dbReference type="GO" id="GO:0050661">
    <property type="term" value="F:NADP binding"/>
    <property type="evidence" value="ECO:0007669"/>
    <property type="project" value="TreeGrafter"/>
</dbReference>